<evidence type="ECO:0000313" key="1">
    <source>
        <dbReference type="EMBL" id="GHO44291.1"/>
    </source>
</evidence>
<protein>
    <submittedName>
        <fullName evidence="1">Uncharacterized protein</fullName>
    </submittedName>
</protein>
<dbReference type="EMBL" id="BNJF01000001">
    <property type="protein sequence ID" value="GHO44291.1"/>
    <property type="molecule type" value="Genomic_DNA"/>
</dbReference>
<proteinExistence type="predicted"/>
<accession>A0A8J3MRY7</accession>
<name>A0A8J3MRY7_9CHLR</name>
<sequence>MVIENLSDHHMLSLLLLSIAVAKSELKSMPRLLKHGTMYQMDLWADIEIDNTNKDVLAQTNGSKPQKRVRRPSEREILAALRHWLLHDYVAAYCRTLASTRIFRRCSWIDALGLNAREQALVALPDSANGNGSANKKRRKKDVEISQVPLALRPLAILAHDLVQEQPPFSLQSFLLSGVRQSGSFQKEMALKEGGVLRSNWLESGPVLLNEVEPSPAIFLFNPFLPGLFGYDNLLKVYQRTAPTEILFWLPHRSIDACLQSAQSDEQIALRLKSLLRTDRWKMLPTDEANQARARQGFIDLFILSIKRHFSLPVQSIRLPVQIGPAWIETVPYTLLFATRRQDSTQCMNEALCSYRHRLYKHSHQGVLAEEWFLAQEDERRSRALEQLTQRILQLGREQRVRRWPDLRQQVMVERFGQFALTDYDQVMGQLLLEGEVRCERRRREVALEEAPIPGNDDILIWR</sequence>
<comment type="caution">
    <text evidence="1">The sequence shown here is derived from an EMBL/GenBank/DDBJ whole genome shotgun (WGS) entry which is preliminary data.</text>
</comment>
<evidence type="ECO:0000313" key="2">
    <source>
        <dbReference type="Proteomes" id="UP000612362"/>
    </source>
</evidence>
<dbReference type="AlphaFoldDB" id="A0A8J3MRY7"/>
<dbReference type="Proteomes" id="UP000612362">
    <property type="component" value="Unassembled WGS sequence"/>
</dbReference>
<reference evidence="1" key="1">
    <citation type="submission" date="2020-10" db="EMBL/GenBank/DDBJ databases">
        <title>Taxonomic study of unclassified bacteria belonging to the class Ktedonobacteria.</title>
        <authorList>
            <person name="Yabe S."/>
            <person name="Wang C.M."/>
            <person name="Zheng Y."/>
            <person name="Sakai Y."/>
            <person name="Cavaletti L."/>
            <person name="Monciardini P."/>
            <person name="Donadio S."/>
        </authorList>
    </citation>
    <scope>NUCLEOTIDE SEQUENCE</scope>
    <source>
        <strain evidence="1">SOSP1-1</strain>
    </source>
</reference>
<gene>
    <name evidence="1" type="ORF">KSX_24540</name>
</gene>
<keyword evidence="2" id="KW-1185">Reference proteome</keyword>
<organism evidence="1 2">
    <name type="scientific">Ktedonospora formicarum</name>
    <dbReference type="NCBI Taxonomy" id="2778364"/>
    <lineage>
        <taxon>Bacteria</taxon>
        <taxon>Bacillati</taxon>
        <taxon>Chloroflexota</taxon>
        <taxon>Ktedonobacteria</taxon>
        <taxon>Ktedonobacterales</taxon>
        <taxon>Ktedonobacteraceae</taxon>
        <taxon>Ktedonospora</taxon>
    </lineage>
</organism>